<keyword evidence="6" id="KW-1185">Reference proteome</keyword>
<evidence type="ECO:0000259" key="4">
    <source>
        <dbReference type="PROSITE" id="PS50949"/>
    </source>
</evidence>
<keyword evidence="3" id="KW-0804">Transcription</keyword>
<dbReference type="AlphaFoldDB" id="A0A2D0NCL3"/>
<comment type="caution">
    <text evidence="5">The sequence shown here is derived from an EMBL/GenBank/DDBJ whole genome shotgun (WGS) entry which is preliminary data.</text>
</comment>
<dbReference type="PRINTS" id="PR00035">
    <property type="entry name" value="HTHGNTR"/>
</dbReference>
<keyword evidence="1" id="KW-0805">Transcription regulation</keyword>
<dbReference type="InterPro" id="IPR036390">
    <property type="entry name" value="WH_DNA-bd_sf"/>
</dbReference>
<dbReference type="EMBL" id="PDUD01000019">
    <property type="protein sequence ID" value="PHN05919.1"/>
    <property type="molecule type" value="Genomic_DNA"/>
</dbReference>
<feature type="domain" description="HTH gntR-type" evidence="4">
    <location>
        <begin position="13"/>
        <end position="81"/>
    </location>
</feature>
<gene>
    <name evidence="5" type="ORF">CRP01_13145</name>
</gene>
<dbReference type="InterPro" id="IPR011711">
    <property type="entry name" value="GntR_C"/>
</dbReference>
<accession>A0A2D0NCL3</accession>
<dbReference type="GO" id="GO:0003700">
    <property type="term" value="F:DNA-binding transcription factor activity"/>
    <property type="evidence" value="ECO:0007669"/>
    <property type="project" value="InterPro"/>
</dbReference>
<sequence>MTSKDLRITDESTTLVDRVEEKLLDYFRENKLMPGDSLPNEVELAKALGVARTVLREALSRLKMMGLVKSRTKVGMTLAEPDILGGMKRVMDPRIMSKNHLLDILNLRVIIEIGMSPFVFMNKTEKDIEELEQIVDRERVLRDNQLSVEEESKFHFKLYEMTGNDTIIQLNQIFAPVFGYIKDHFSKILDDYTKTTPDQQRPSHKDLVNILKDGTADQFQKAMRKHLELYFHLLHKEYQKGDG</sequence>
<organism evidence="5 6">
    <name type="scientific">Flavilitoribacter nigricans (strain ATCC 23147 / DSM 23189 / NBRC 102662 / NCIMB 1420 / SS-2)</name>
    <name type="common">Lewinella nigricans</name>
    <dbReference type="NCBI Taxonomy" id="1122177"/>
    <lineage>
        <taxon>Bacteria</taxon>
        <taxon>Pseudomonadati</taxon>
        <taxon>Bacteroidota</taxon>
        <taxon>Saprospiria</taxon>
        <taxon>Saprospirales</taxon>
        <taxon>Lewinellaceae</taxon>
        <taxon>Flavilitoribacter</taxon>
    </lineage>
</organism>
<dbReference type="GO" id="GO:0003677">
    <property type="term" value="F:DNA binding"/>
    <property type="evidence" value="ECO:0007669"/>
    <property type="project" value="UniProtKB-KW"/>
</dbReference>
<dbReference type="SUPFAM" id="SSF46785">
    <property type="entry name" value="Winged helix' DNA-binding domain"/>
    <property type="match status" value="1"/>
</dbReference>
<reference evidence="5 6" key="1">
    <citation type="submission" date="2017-10" db="EMBL/GenBank/DDBJ databases">
        <title>The draft genome sequence of Lewinella nigricans NBRC 102662.</title>
        <authorList>
            <person name="Wang K."/>
        </authorList>
    </citation>
    <scope>NUCLEOTIDE SEQUENCE [LARGE SCALE GENOMIC DNA]</scope>
    <source>
        <strain evidence="5 6">NBRC 102662</strain>
    </source>
</reference>
<protein>
    <submittedName>
        <fullName evidence="5">GntR family transcriptional regulator</fullName>
    </submittedName>
</protein>
<dbReference type="RefSeq" id="WP_099150512.1">
    <property type="nucleotide sequence ID" value="NZ_PDUD01000019.1"/>
</dbReference>
<dbReference type="Pfam" id="PF07729">
    <property type="entry name" value="FCD"/>
    <property type="match status" value="1"/>
</dbReference>
<dbReference type="PANTHER" id="PTHR43537:SF51">
    <property type="entry name" value="HTH-TYPE TRANSCRIPTIONAL REGULATOR LGOR-RELATED"/>
    <property type="match status" value="1"/>
</dbReference>
<keyword evidence="2" id="KW-0238">DNA-binding</keyword>
<dbReference type="InterPro" id="IPR000524">
    <property type="entry name" value="Tscrpt_reg_HTH_GntR"/>
</dbReference>
<dbReference type="InterPro" id="IPR036388">
    <property type="entry name" value="WH-like_DNA-bd_sf"/>
</dbReference>
<dbReference type="PROSITE" id="PS50949">
    <property type="entry name" value="HTH_GNTR"/>
    <property type="match status" value="1"/>
</dbReference>
<dbReference type="SUPFAM" id="SSF48008">
    <property type="entry name" value="GntR ligand-binding domain-like"/>
    <property type="match status" value="1"/>
</dbReference>
<evidence type="ECO:0000256" key="1">
    <source>
        <dbReference type="ARBA" id="ARBA00023015"/>
    </source>
</evidence>
<dbReference type="PANTHER" id="PTHR43537">
    <property type="entry name" value="TRANSCRIPTIONAL REGULATOR, GNTR FAMILY"/>
    <property type="match status" value="1"/>
</dbReference>
<evidence type="ECO:0000256" key="2">
    <source>
        <dbReference type="ARBA" id="ARBA00023125"/>
    </source>
</evidence>
<dbReference type="SMART" id="SM00895">
    <property type="entry name" value="FCD"/>
    <property type="match status" value="1"/>
</dbReference>
<name>A0A2D0NCL3_FLAN2</name>
<evidence type="ECO:0000256" key="3">
    <source>
        <dbReference type="ARBA" id="ARBA00023163"/>
    </source>
</evidence>
<evidence type="ECO:0000313" key="5">
    <source>
        <dbReference type="EMBL" id="PHN05919.1"/>
    </source>
</evidence>
<dbReference type="Gene3D" id="1.10.10.10">
    <property type="entry name" value="Winged helix-like DNA-binding domain superfamily/Winged helix DNA-binding domain"/>
    <property type="match status" value="1"/>
</dbReference>
<dbReference type="Pfam" id="PF00392">
    <property type="entry name" value="GntR"/>
    <property type="match status" value="1"/>
</dbReference>
<dbReference type="SMART" id="SM00345">
    <property type="entry name" value="HTH_GNTR"/>
    <property type="match status" value="1"/>
</dbReference>
<dbReference type="OrthoDB" id="1040417at2"/>
<dbReference type="InterPro" id="IPR008920">
    <property type="entry name" value="TF_FadR/GntR_C"/>
</dbReference>
<dbReference type="CDD" id="cd07377">
    <property type="entry name" value="WHTH_GntR"/>
    <property type="match status" value="1"/>
</dbReference>
<dbReference type="Gene3D" id="1.20.120.530">
    <property type="entry name" value="GntR ligand-binding domain-like"/>
    <property type="match status" value="1"/>
</dbReference>
<dbReference type="Proteomes" id="UP000223913">
    <property type="component" value="Unassembled WGS sequence"/>
</dbReference>
<evidence type="ECO:0000313" key="6">
    <source>
        <dbReference type="Proteomes" id="UP000223913"/>
    </source>
</evidence>
<proteinExistence type="predicted"/>